<keyword evidence="4" id="KW-1185">Reference proteome</keyword>
<keyword evidence="2" id="KW-0472">Membrane</keyword>
<sequence length="229" mass="24810">MANFFIDRPIFAWVLAILLCLTGALAILSLPVEQYPDLAPPNVRITANYPGASAQTLENTVTQVIEQNMTGLDNLMYMSSQSSATGQATITLSFTAGTDPDEAVQQVQNQLQSAMRKLPQAVQNQGVTVRKTGDTNILTLAFVSTDGSMDKQDIADYVASNIQDPLSRVNGVGDIDAYGSQYSMRIWLDPAKLNSYQMTTKDVTDAISSQTPRLPSASLAGRLRSISKR</sequence>
<dbReference type="EMBL" id="CBWK010000357">
    <property type="protein sequence ID" value="CDL09420.1"/>
    <property type="molecule type" value="Genomic_DNA"/>
</dbReference>
<dbReference type="GO" id="GO:0005886">
    <property type="term" value="C:plasma membrane"/>
    <property type="evidence" value="ECO:0007669"/>
    <property type="project" value="TreeGrafter"/>
</dbReference>
<organism evidence="3 4">
    <name type="scientific">Klebsiella pneumoniae IS43</name>
    <dbReference type="NCBI Taxonomy" id="1432552"/>
    <lineage>
        <taxon>Bacteria</taxon>
        <taxon>Pseudomonadati</taxon>
        <taxon>Pseudomonadota</taxon>
        <taxon>Gammaproteobacteria</taxon>
        <taxon>Enterobacterales</taxon>
        <taxon>Enterobacteriaceae</taxon>
        <taxon>Klebsiella/Raoultella group</taxon>
        <taxon>Klebsiella</taxon>
        <taxon>Klebsiella pneumoniae complex</taxon>
    </lineage>
</organism>
<dbReference type="Gene3D" id="1.20.1640.10">
    <property type="entry name" value="Multidrug efflux transporter AcrB transmembrane domain"/>
    <property type="match status" value="1"/>
</dbReference>
<dbReference type="GO" id="GO:0042910">
    <property type="term" value="F:xenobiotic transmembrane transporter activity"/>
    <property type="evidence" value="ECO:0007669"/>
    <property type="project" value="TreeGrafter"/>
</dbReference>
<evidence type="ECO:0000313" key="3">
    <source>
        <dbReference type="EMBL" id="CDL09420.1"/>
    </source>
</evidence>
<dbReference type="InterPro" id="IPR001036">
    <property type="entry name" value="Acrflvin-R"/>
</dbReference>
<dbReference type="SUPFAM" id="SSF82714">
    <property type="entry name" value="Multidrug efflux transporter AcrB TolC docking domain, DN and DC subdomains"/>
    <property type="match status" value="1"/>
</dbReference>
<keyword evidence="2" id="KW-1133">Transmembrane helix</keyword>
<comment type="caution">
    <text evidence="3">The sequence shown here is derived from an EMBL/GenBank/DDBJ whole genome shotgun (WGS) entry which is preliminary data.</text>
</comment>
<protein>
    <submittedName>
        <fullName evidence="3">RND efflux system, inner membrane transporter CmeB</fullName>
    </submittedName>
</protein>
<dbReference type="Gene3D" id="3.30.2090.10">
    <property type="entry name" value="Multidrug efflux transporter AcrB TolC docking domain, DN and DC subdomains"/>
    <property type="match status" value="1"/>
</dbReference>
<name>W1DL42_KLEPN</name>
<dbReference type="AlphaFoldDB" id="W1DL42"/>
<dbReference type="Gene3D" id="3.30.70.1430">
    <property type="entry name" value="Multidrug efflux transporter AcrB pore domain"/>
    <property type="match status" value="1"/>
</dbReference>
<dbReference type="PANTHER" id="PTHR32063">
    <property type="match status" value="1"/>
</dbReference>
<keyword evidence="1" id="KW-0812">Transmembrane</keyword>
<dbReference type="Proteomes" id="UP000019183">
    <property type="component" value="Unassembled WGS sequence"/>
</dbReference>
<evidence type="ECO:0000256" key="2">
    <source>
        <dbReference type="ARBA" id="ARBA00022989"/>
    </source>
</evidence>
<dbReference type="PANTHER" id="PTHR32063:SF32">
    <property type="entry name" value="AMINOGLYCOSIDE EFFLUX PUMP-RELATED"/>
    <property type="match status" value="1"/>
</dbReference>
<accession>W1DL42</accession>
<reference evidence="3" key="1">
    <citation type="submission" date="2013-10" db="EMBL/GenBank/DDBJ databases">
        <title>Antibiotic resistance diversity of beta-lactamase producers in the General Hospital Vienna.</title>
        <authorList>
            <person name="Barisic I."/>
            <person name="Mitteregger D."/>
            <person name="Hirschl A.M."/>
            <person name="Noehammer C."/>
            <person name="Wiesinger-Mayr H."/>
        </authorList>
    </citation>
    <scope>NUCLEOTIDE SEQUENCE [LARGE SCALE GENOMIC DNA]</scope>
    <source>
        <strain evidence="3">IS43</strain>
    </source>
</reference>
<dbReference type="InterPro" id="IPR027463">
    <property type="entry name" value="AcrB_DN_DC_subdom"/>
</dbReference>
<dbReference type="PRINTS" id="PR00702">
    <property type="entry name" value="ACRIFLAVINRP"/>
</dbReference>
<dbReference type="FunFam" id="3.30.70.1430:FF:000001">
    <property type="entry name" value="Efflux pump membrane transporter"/>
    <property type="match status" value="1"/>
</dbReference>
<dbReference type="SUPFAM" id="SSF82693">
    <property type="entry name" value="Multidrug efflux transporter AcrB pore domain, PN1, PN2, PC1 and PC2 subdomains"/>
    <property type="match status" value="2"/>
</dbReference>
<evidence type="ECO:0000313" key="4">
    <source>
        <dbReference type="Proteomes" id="UP000019183"/>
    </source>
</evidence>
<evidence type="ECO:0000256" key="1">
    <source>
        <dbReference type="ARBA" id="ARBA00022692"/>
    </source>
</evidence>
<proteinExistence type="predicted"/>
<dbReference type="Gene3D" id="3.30.70.1320">
    <property type="entry name" value="Multidrug efflux transporter AcrB pore domain like"/>
    <property type="match status" value="1"/>
</dbReference>
<dbReference type="Pfam" id="PF00873">
    <property type="entry name" value="ACR_tran"/>
    <property type="match status" value="1"/>
</dbReference>